<keyword evidence="4" id="KW-0187">Copper transport</keyword>
<evidence type="ECO:0000256" key="1">
    <source>
        <dbReference type="ARBA" id="ARBA00022692"/>
    </source>
</evidence>
<gene>
    <name evidence="5" type="ORF">CXG81DRAFT_11402</name>
</gene>
<keyword evidence="4" id="KW-0813">Transport</keyword>
<dbReference type="OrthoDB" id="73901at2759"/>
<keyword evidence="4" id="KW-0406">Ion transport</keyword>
<dbReference type="EMBL" id="ML014157">
    <property type="protein sequence ID" value="RKP01903.1"/>
    <property type="molecule type" value="Genomic_DNA"/>
</dbReference>
<evidence type="ECO:0000313" key="5">
    <source>
        <dbReference type="EMBL" id="RKP01903.1"/>
    </source>
</evidence>
<dbReference type="AlphaFoldDB" id="A0A4P9X994"/>
<evidence type="ECO:0000256" key="3">
    <source>
        <dbReference type="ARBA" id="ARBA00023136"/>
    </source>
</evidence>
<accession>A0A4P9X994</accession>
<dbReference type="InterPro" id="IPR007274">
    <property type="entry name" value="Cop_transporter"/>
</dbReference>
<comment type="similarity">
    <text evidence="4">Belongs to the copper transporter (Ctr) (TC 1.A.56) family. SLC31A subfamily.</text>
</comment>
<keyword evidence="4" id="KW-0186">Copper</keyword>
<dbReference type="PANTHER" id="PTHR12483">
    <property type="entry name" value="SOLUTE CARRIER FAMILY 31 COPPER TRANSPORTERS"/>
    <property type="match status" value="1"/>
</dbReference>
<evidence type="ECO:0000256" key="4">
    <source>
        <dbReference type="RuleBase" id="RU367022"/>
    </source>
</evidence>
<organism evidence="5 6">
    <name type="scientific">Caulochytrium protostelioides</name>
    <dbReference type="NCBI Taxonomy" id="1555241"/>
    <lineage>
        <taxon>Eukaryota</taxon>
        <taxon>Fungi</taxon>
        <taxon>Fungi incertae sedis</taxon>
        <taxon>Chytridiomycota</taxon>
        <taxon>Chytridiomycota incertae sedis</taxon>
        <taxon>Chytridiomycetes</taxon>
        <taxon>Caulochytriales</taxon>
        <taxon>Caulochytriaceae</taxon>
        <taxon>Caulochytrium</taxon>
    </lineage>
</organism>
<dbReference type="GO" id="GO:0016020">
    <property type="term" value="C:membrane"/>
    <property type="evidence" value="ECO:0007669"/>
    <property type="project" value="UniProtKB-SubCell"/>
</dbReference>
<name>A0A4P9X994_9FUNG</name>
<protein>
    <recommendedName>
        <fullName evidence="4">Copper transport protein</fullName>
    </recommendedName>
</protein>
<sequence>MAAAYAAAPLRGVAAAASSSDLATASGLLDTLCAPSAATSRLASCALRATCTDASTSSSVAASVSCSDIAIAHHACTVDAAFANTNTAVAASCTTLTQTVCAAGGSASVECAVDFGLPATLTLQDDIFKGCNAMTMDGCDRCAAPSDATQLAACDVLSTSTQICRGMGGMTSCNGLANACMAHTDLPALGAFCRGVMSAAVDVPSSAFRDAATSGAKPRMDGVMRMYLHTEINDYVLFRSLVPQNQGQYFGVWLLTFGIALLLAGIDKARRMWSARVRRHTAHAPMVPAQALPMQSLARDRLIQALIRTLEVIIAYLLMLIVMTFNVGLLFAAGAGVFVGSLLWEEGPGELRASHPDEGPCNMFVGQCEDSQTKYCH</sequence>
<dbReference type="GO" id="GO:0005375">
    <property type="term" value="F:copper ion transmembrane transporter activity"/>
    <property type="evidence" value="ECO:0007669"/>
    <property type="project" value="UniProtKB-UniRule"/>
</dbReference>
<keyword evidence="3 4" id="KW-0472">Membrane</keyword>
<keyword evidence="2 4" id="KW-1133">Transmembrane helix</keyword>
<evidence type="ECO:0000256" key="2">
    <source>
        <dbReference type="ARBA" id="ARBA00022989"/>
    </source>
</evidence>
<keyword evidence="1 4" id="KW-0812">Transmembrane</keyword>
<reference evidence="6" key="1">
    <citation type="journal article" date="2018" name="Nat. Microbiol.">
        <title>Leveraging single-cell genomics to expand the fungal tree of life.</title>
        <authorList>
            <person name="Ahrendt S.R."/>
            <person name="Quandt C.A."/>
            <person name="Ciobanu D."/>
            <person name="Clum A."/>
            <person name="Salamov A."/>
            <person name="Andreopoulos B."/>
            <person name="Cheng J.F."/>
            <person name="Woyke T."/>
            <person name="Pelin A."/>
            <person name="Henrissat B."/>
            <person name="Reynolds N.K."/>
            <person name="Benny G.L."/>
            <person name="Smith M.E."/>
            <person name="James T.Y."/>
            <person name="Grigoriev I.V."/>
        </authorList>
    </citation>
    <scope>NUCLEOTIDE SEQUENCE [LARGE SCALE GENOMIC DNA]</scope>
    <source>
        <strain evidence="6">ATCC 52028</strain>
    </source>
</reference>
<comment type="subcellular location">
    <subcellularLocation>
        <location evidence="4">Membrane</location>
        <topology evidence="4">Multi-pass membrane protein</topology>
    </subcellularLocation>
</comment>
<dbReference type="Proteomes" id="UP000274922">
    <property type="component" value="Unassembled WGS sequence"/>
</dbReference>
<evidence type="ECO:0000313" key="6">
    <source>
        <dbReference type="Proteomes" id="UP000274922"/>
    </source>
</evidence>
<dbReference type="Pfam" id="PF04145">
    <property type="entry name" value="Ctr"/>
    <property type="match status" value="1"/>
</dbReference>
<dbReference type="PANTHER" id="PTHR12483:SF115">
    <property type="entry name" value="COPPER TRANSPORT PROTEIN"/>
    <property type="match status" value="1"/>
</dbReference>
<proteinExistence type="inferred from homology"/>
<keyword evidence="6" id="KW-1185">Reference proteome</keyword>
<feature type="transmembrane region" description="Helical" evidence="4">
    <location>
        <begin position="249"/>
        <end position="266"/>
    </location>
</feature>
<feature type="transmembrane region" description="Helical" evidence="4">
    <location>
        <begin position="313"/>
        <end position="344"/>
    </location>
</feature>